<dbReference type="PANTHER" id="PTHR30290:SF9">
    <property type="entry name" value="OLIGOPEPTIDE-BINDING PROTEIN APPA"/>
    <property type="match status" value="1"/>
</dbReference>
<evidence type="ECO:0000259" key="4">
    <source>
        <dbReference type="Pfam" id="PF00496"/>
    </source>
</evidence>
<dbReference type="PIRSF" id="PIRSF002741">
    <property type="entry name" value="MppA"/>
    <property type="match status" value="1"/>
</dbReference>
<reference evidence="5 6" key="1">
    <citation type="submission" date="2017-09" db="EMBL/GenBank/DDBJ databases">
        <title>Depth-based differentiation of microbial function through sediment-hosted aquifers and enrichment of novel symbionts in the deep terrestrial subsurface.</title>
        <authorList>
            <person name="Probst A.J."/>
            <person name="Ladd B."/>
            <person name="Jarett J.K."/>
            <person name="Geller-Mcgrath D.E."/>
            <person name="Sieber C.M."/>
            <person name="Emerson J.B."/>
            <person name="Anantharaman K."/>
            <person name="Thomas B.C."/>
            <person name="Malmstrom R."/>
            <person name="Stieglmeier M."/>
            <person name="Klingl A."/>
            <person name="Woyke T."/>
            <person name="Ryan C.M."/>
            <person name="Banfield J.F."/>
        </authorList>
    </citation>
    <scope>NUCLEOTIDE SEQUENCE [LARGE SCALE GENOMIC DNA]</scope>
    <source>
        <strain evidence="5">CG23_combo_of_CG06-09_8_20_14_all_40_14</strain>
    </source>
</reference>
<gene>
    <name evidence="5" type="ORF">COX53_03350</name>
</gene>
<evidence type="ECO:0000313" key="6">
    <source>
        <dbReference type="Proteomes" id="UP000231388"/>
    </source>
</evidence>
<dbReference type="Pfam" id="PF00496">
    <property type="entry name" value="SBP_bac_5"/>
    <property type="match status" value="1"/>
</dbReference>
<evidence type="ECO:0000256" key="1">
    <source>
        <dbReference type="ARBA" id="ARBA00005695"/>
    </source>
</evidence>
<organism evidence="5 6">
    <name type="scientific">candidate division WWE3 bacterium CG23_combo_of_CG06-09_8_20_14_all_40_14</name>
    <dbReference type="NCBI Taxonomy" id="1975095"/>
    <lineage>
        <taxon>Bacteria</taxon>
        <taxon>Katanobacteria</taxon>
    </lineage>
</organism>
<dbReference type="GO" id="GO:0015833">
    <property type="term" value="P:peptide transport"/>
    <property type="evidence" value="ECO:0007669"/>
    <property type="project" value="TreeGrafter"/>
</dbReference>
<dbReference type="GO" id="GO:0042597">
    <property type="term" value="C:periplasmic space"/>
    <property type="evidence" value="ECO:0007669"/>
    <property type="project" value="UniProtKB-ARBA"/>
</dbReference>
<dbReference type="GO" id="GO:0043190">
    <property type="term" value="C:ATP-binding cassette (ABC) transporter complex"/>
    <property type="evidence" value="ECO:0007669"/>
    <property type="project" value="InterPro"/>
</dbReference>
<sequence length="473" mass="54565">MVKFLALILLFFQSIFMGPTYKHGLVGYPKSFNPLYVKSDSEKMVSNLVFRGLFRYNEHQELVPDLAERYKIAEDGLSYEVKLKDSLKWHNGQAITANDVLYTASKSPVLREISTDKINDLTVRFNLPNKFSPFLDILTLGIAPANSENNHSLIMVGSGDFIISRIKMDKSNIKEVILVTENPNFKFKKIIFRFYEKEESLMSAYKLGEINGFLSKDRFIWDNISDYRVNFLGRYFVLYLNTTSALFETAEDRKKLAEAINYEKLFEEVVNEGGIPANGPLSKTWAENTDLEFLKYANPSEAGKDAEKIIKLFYIAGKENTKVSQFIKNSWEKVGYTVDLQEIASENLLSSVRKNKDFGALLLGIETSRDPDRYVFWHSTQSTDTGGLNFGKYKAVRVDKALEEGRNTLDRKERIKHYGIMQKVFADEVPAVFLYHPTFHFYLSKQIKGANLANIYYPWEIFKNFNNWELKTE</sequence>
<dbReference type="Proteomes" id="UP000231388">
    <property type="component" value="Unassembled WGS sequence"/>
</dbReference>
<evidence type="ECO:0000313" key="5">
    <source>
        <dbReference type="EMBL" id="PIP04283.1"/>
    </source>
</evidence>
<accession>A0A2G9XCQ4</accession>
<dbReference type="GO" id="GO:1904680">
    <property type="term" value="F:peptide transmembrane transporter activity"/>
    <property type="evidence" value="ECO:0007669"/>
    <property type="project" value="TreeGrafter"/>
</dbReference>
<dbReference type="AlphaFoldDB" id="A0A2G9XCQ4"/>
<keyword evidence="2" id="KW-0813">Transport</keyword>
<dbReference type="Gene3D" id="3.10.105.10">
    <property type="entry name" value="Dipeptide-binding Protein, Domain 3"/>
    <property type="match status" value="1"/>
</dbReference>
<dbReference type="SUPFAM" id="SSF53850">
    <property type="entry name" value="Periplasmic binding protein-like II"/>
    <property type="match status" value="1"/>
</dbReference>
<dbReference type="Gene3D" id="3.90.76.10">
    <property type="entry name" value="Dipeptide-binding Protein, Domain 1"/>
    <property type="match status" value="1"/>
</dbReference>
<dbReference type="InterPro" id="IPR030678">
    <property type="entry name" value="Peptide/Ni-bd"/>
</dbReference>
<comment type="similarity">
    <text evidence="1">Belongs to the bacterial solute-binding protein 5 family.</text>
</comment>
<dbReference type="CDD" id="cd00995">
    <property type="entry name" value="PBP2_NikA_DppA_OppA_like"/>
    <property type="match status" value="1"/>
</dbReference>
<protein>
    <recommendedName>
        <fullName evidence="4">Solute-binding protein family 5 domain-containing protein</fullName>
    </recommendedName>
</protein>
<dbReference type="PANTHER" id="PTHR30290">
    <property type="entry name" value="PERIPLASMIC BINDING COMPONENT OF ABC TRANSPORTER"/>
    <property type="match status" value="1"/>
</dbReference>
<name>A0A2G9XCQ4_UNCKA</name>
<feature type="domain" description="Solute-binding protein family 5" evidence="4">
    <location>
        <begin position="61"/>
        <end position="385"/>
    </location>
</feature>
<dbReference type="Gene3D" id="3.40.190.10">
    <property type="entry name" value="Periplasmic binding protein-like II"/>
    <property type="match status" value="1"/>
</dbReference>
<evidence type="ECO:0000256" key="2">
    <source>
        <dbReference type="ARBA" id="ARBA00022448"/>
    </source>
</evidence>
<dbReference type="InterPro" id="IPR039424">
    <property type="entry name" value="SBP_5"/>
</dbReference>
<keyword evidence="3" id="KW-0732">Signal</keyword>
<dbReference type="EMBL" id="PCQY01000039">
    <property type="protein sequence ID" value="PIP04283.1"/>
    <property type="molecule type" value="Genomic_DNA"/>
</dbReference>
<dbReference type="InterPro" id="IPR000914">
    <property type="entry name" value="SBP_5_dom"/>
</dbReference>
<comment type="caution">
    <text evidence="5">The sequence shown here is derived from an EMBL/GenBank/DDBJ whole genome shotgun (WGS) entry which is preliminary data.</text>
</comment>
<proteinExistence type="inferred from homology"/>
<evidence type="ECO:0000256" key="3">
    <source>
        <dbReference type="ARBA" id="ARBA00022729"/>
    </source>
</evidence>